<name>A0A1F8BBX3_9BACT</name>
<evidence type="ECO:0000256" key="8">
    <source>
        <dbReference type="SAM" id="Phobius"/>
    </source>
</evidence>
<feature type="domain" description="Glycosyltransferase RgtA/B/C/D-like" evidence="9">
    <location>
        <begin position="59"/>
        <end position="214"/>
    </location>
</feature>
<dbReference type="GO" id="GO:0005886">
    <property type="term" value="C:plasma membrane"/>
    <property type="evidence" value="ECO:0007669"/>
    <property type="project" value="UniProtKB-SubCell"/>
</dbReference>
<dbReference type="Pfam" id="PF13231">
    <property type="entry name" value="PMT_2"/>
    <property type="match status" value="1"/>
</dbReference>
<evidence type="ECO:0000256" key="5">
    <source>
        <dbReference type="ARBA" id="ARBA00022692"/>
    </source>
</evidence>
<evidence type="ECO:0000256" key="6">
    <source>
        <dbReference type="ARBA" id="ARBA00022989"/>
    </source>
</evidence>
<comment type="caution">
    <text evidence="10">The sequence shown here is derived from an EMBL/GenBank/DDBJ whole genome shotgun (WGS) entry which is preliminary data.</text>
</comment>
<evidence type="ECO:0000313" key="10">
    <source>
        <dbReference type="EMBL" id="OGM61557.1"/>
    </source>
</evidence>
<dbReference type="InterPro" id="IPR050297">
    <property type="entry name" value="LipidA_mod_glycosyltrf_83"/>
</dbReference>
<keyword evidence="2" id="KW-1003">Cell membrane</keyword>
<evidence type="ECO:0000259" key="9">
    <source>
        <dbReference type="Pfam" id="PF13231"/>
    </source>
</evidence>
<keyword evidence="6 8" id="KW-1133">Transmembrane helix</keyword>
<reference evidence="10 11" key="1">
    <citation type="journal article" date="2016" name="Nat. Commun.">
        <title>Thousands of microbial genomes shed light on interconnected biogeochemical processes in an aquifer system.</title>
        <authorList>
            <person name="Anantharaman K."/>
            <person name="Brown C.T."/>
            <person name="Hug L.A."/>
            <person name="Sharon I."/>
            <person name="Castelle C.J."/>
            <person name="Probst A.J."/>
            <person name="Thomas B.C."/>
            <person name="Singh A."/>
            <person name="Wilkins M.J."/>
            <person name="Karaoz U."/>
            <person name="Brodie E.L."/>
            <person name="Williams K.H."/>
            <person name="Hubbard S.S."/>
            <person name="Banfield J.F."/>
        </authorList>
    </citation>
    <scope>NUCLEOTIDE SEQUENCE [LARGE SCALE GENOMIC DNA]</scope>
</reference>
<feature type="transmembrane region" description="Helical" evidence="8">
    <location>
        <begin position="81"/>
        <end position="102"/>
    </location>
</feature>
<keyword evidence="5 8" id="KW-0812">Transmembrane</keyword>
<dbReference type="Proteomes" id="UP000177082">
    <property type="component" value="Unassembled WGS sequence"/>
</dbReference>
<feature type="transmembrane region" description="Helical" evidence="8">
    <location>
        <begin position="156"/>
        <end position="181"/>
    </location>
</feature>
<feature type="transmembrane region" description="Helical" evidence="8">
    <location>
        <begin position="267"/>
        <end position="284"/>
    </location>
</feature>
<feature type="transmembrane region" description="Helical" evidence="8">
    <location>
        <begin position="315"/>
        <end position="334"/>
    </location>
</feature>
<proteinExistence type="predicted"/>
<dbReference type="EMBL" id="MGHF01000036">
    <property type="protein sequence ID" value="OGM61557.1"/>
    <property type="molecule type" value="Genomic_DNA"/>
</dbReference>
<evidence type="ECO:0000313" key="11">
    <source>
        <dbReference type="Proteomes" id="UP000177082"/>
    </source>
</evidence>
<evidence type="ECO:0000256" key="1">
    <source>
        <dbReference type="ARBA" id="ARBA00004651"/>
    </source>
</evidence>
<protein>
    <recommendedName>
        <fullName evidence="9">Glycosyltransferase RgtA/B/C/D-like domain-containing protein</fullName>
    </recommendedName>
</protein>
<dbReference type="GO" id="GO:0009103">
    <property type="term" value="P:lipopolysaccharide biosynthetic process"/>
    <property type="evidence" value="ECO:0007669"/>
    <property type="project" value="UniProtKB-ARBA"/>
</dbReference>
<dbReference type="GO" id="GO:0016763">
    <property type="term" value="F:pentosyltransferase activity"/>
    <property type="evidence" value="ECO:0007669"/>
    <property type="project" value="TreeGrafter"/>
</dbReference>
<evidence type="ECO:0000256" key="7">
    <source>
        <dbReference type="ARBA" id="ARBA00023136"/>
    </source>
</evidence>
<dbReference type="InterPro" id="IPR038731">
    <property type="entry name" value="RgtA/B/C-like"/>
</dbReference>
<feature type="transmembrane region" description="Helical" evidence="8">
    <location>
        <begin position="346"/>
        <end position="365"/>
    </location>
</feature>
<evidence type="ECO:0000256" key="4">
    <source>
        <dbReference type="ARBA" id="ARBA00022679"/>
    </source>
</evidence>
<feature type="transmembrane region" description="Helical" evidence="8">
    <location>
        <begin position="291"/>
        <end position="309"/>
    </location>
</feature>
<feature type="transmembrane region" description="Helical" evidence="8">
    <location>
        <begin position="123"/>
        <end position="144"/>
    </location>
</feature>
<comment type="subcellular location">
    <subcellularLocation>
        <location evidence="1">Cell membrane</location>
        <topology evidence="1">Multi-pass membrane protein</topology>
    </subcellularLocation>
</comment>
<keyword evidence="4" id="KW-0808">Transferase</keyword>
<feature type="transmembrane region" description="Helical" evidence="8">
    <location>
        <begin position="201"/>
        <end position="222"/>
    </location>
</feature>
<organism evidence="10 11">
    <name type="scientific">Candidatus Woesebacteria bacterium RIFCSPLOWO2_01_FULL_39_21</name>
    <dbReference type="NCBI Taxonomy" id="1802519"/>
    <lineage>
        <taxon>Bacteria</taxon>
        <taxon>Candidatus Woeseibacteriota</taxon>
    </lineage>
</organism>
<evidence type="ECO:0000256" key="2">
    <source>
        <dbReference type="ARBA" id="ARBA00022475"/>
    </source>
</evidence>
<dbReference type="AlphaFoldDB" id="A0A1F8BBX3"/>
<accession>A0A1F8BBX3</accession>
<dbReference type="PANTHER" id="PTHR33908:SF11">
    <property type="entry name" value="MEMBRANE PROTEIN"/>
    <property type="match status" value="1"/>
</dbReference>
<gene>
    <name evidence="10" type="ORF">A2961_01010</name>
</gene>
<evidence type="ECO:0000256" key="3">
    <source>
        <dbReference type="ARBA" id="ARBA00022676"/>
    </source>
</evidence>
<dbReference type="STRING" id="1802519.A2961_01010"/>
<keyword evidence="3" id="KW-0328">Glycosyltransferase</keyword>
<dbReference type="PANTHER" id="PTHR33908">
    <property type="entry name" value="MANNOSYLTRANSFERASE YKCB-RELATED"/>
    <property type="match status" value="1"/>
</dbReference>
<sequence length="517" mass="58410">MKKAIVFLFFILALGLILRLVNLTILPVFADEAIYIRWSQIMANEPTLRFLPMSDGKQPLFMWILMFVINRFSDPLFAGRLISVFTGIGTLMGLFAVTFLLFKSRLAALVSSFIWAISPYALFFDRIALVDSMLTMFGIWTFFFAVKTSKTLRLDYAMFTGFALGGAMLTKSPALFFLILLPLTWHLSKWPTRTRSRIIHFIKLSFIFLFPVLISQVMYNILRLGPNFHLINSRNLDYVYPVSHIFENWRDPLISHLGMFWDWLVKLGPWPLVILALAGIATRINKYKKELFVVWCIFLVPVLIQSEYAKVFASRYTFFSMPFLAILGGKAFVWSRKTSGLAKKSVVLTGMLFVILSLVSDFDLLTNPAKANLPESERNGYLEEWTSGIGIKEVAGYIKTETAENPGKSIVVGTEGYFGTLPDGLQMYLQGVPNVTVIGVGIDLKEVPSSLTDSLKAGNKTYLVINKSRLLMDAESNGLMLISAYPKEPRTLGTWHFNLKGPQEVLYLFKVTDGTST</sequence>
<keyword evidence="7 8" id="KW-0472">Membrane</keyword>